<evidence type="ECO:0000256" key="2">
    <source>
        <dbReference type="ARBA" id="ARBA00022692"/>
    </source>
</evidence>
<dbReference type="InterPro" id="IPR023908">
    <property type="entry name" value="xxxLxxG_rpt"/>
</dbReference>
<dbReference type="Pfam" id="PF01061">
    <property type="entry name" value="ABC2_membrane"/>
    <property type="match status" value="1"/>
</dbReference>
<dbReference type="InterPro" id="IPR017501">
    <property type="entry name" value="Phage_infect_YhgE_C"/>
</dbReference>
<dbReference type="Gene3D" id="3.40.1710.10">
    <property type="entry name" value="abc type-2 transporter like domain"/>
    <property type="match status" value="1"/>
</dbReference>
<evidence type="ECO:0000259" key="7">
    <source>
        <dbReference type="Pfam" id="PF12698"/>
    </source>
</evidence>
<dbReference type="Proteomes" id="UP000034037">
    <property type="component" value="Chromosome"/>
</dbReference>
<feature type="transmembrane region" description="Helical" evidence="5">
    <location>
        <begin position="21"/>
        <end position="42"/>
    </location>
</feature>
<dbReference type="PATRIC" id="fig|92706.3.peg.1796"/>
<protein>
    <submittedName>
        <fullName evidence="8">Membrane protein</fullName>
    </submittedName>
</protein>
<dbReference type="PANTHER" id="PTHR43077">
    <property type="entry name" value="TRANSPORT PERMEASE YVFS-RELATED"/>
    <property type="match status" value="1"/>
</dbReference>
<evidence type="ECO:0000256" key="1">
    <source>
        <dbReference type="ARBA" id="ARBA00004141"/>
    </source>
</evidence>
<feature type="transmembrane region" description="Helical" evidence="5">
    <location>
        <begin position="461"/>
        <end position="483"/>
    </location>
</feature>
<evidence type="ECO:0000259" key="6">
    <source>
        <dbReference type="Pfam" id="PF01061"/>
    </source>
</evidence>
<feature type="transmembrane region" description="Helical" evidence="5">
    <location>
        <begin position="489"/>
        <end position="508"/>
    </location>
</feature>
<dbReference type="PANTHER" id="PTHR43077:SF5">
    <property type="entry name" value="PHAGE INFECTION PROTEIN"/>
    <property type="match status" value="1"/>
</dbReference>
<evidence type="ECO:0000256" key="4">
    <source>
        <dbReference type="ARBA" id="ARBA00023136"/>
    </source>
</evidence>
<name>A0A0F6Z6P2_9CORY</name>
<dbReference type="HOGENOM" id="CLU_004534_1_1_11"/>
<evidence type="ECO:0000313" key="8">
    <source>
        <dbReference type="EMBL" id="AKF27603.1"/>
    </source>
</evidence>
<dbReference type="EMBL" id="CP011309">
    <property type="protein sequence ID" value="AKF27603.1"/>
    <property type="molecule type" value="Genomic_DNA"/>
</dbReference>
<dbReference type="SUPFAM" id="SSF101967">
    <property type="entry name" value="Adhesin YadA, collagen-binding domain"/>
    <property type="match status" value="1"/>
</dbReference>
<dbReference type="Pfam" id="PF12698">
    <property type="entry name" value="ABC2_membrane_3"/>
    <property type="match status" value="1"/>
</dbReference>
<dbReference type="InterPro" id="IPR051328">
    <property type="entry name" value="T7SS_ABC-Transporter"/>
</dbReference>
<keyword evidence="2 5" id="KW-0812">Transmembrane</keyword>
<dbReference type="GO" id="GO:0016020">
    <property type="term" value="C:membrane"/>
    <property type="evidence" value="ECO:0007669"/>
    <property type="project" value="UniProtKB-SubCell"/>
</dbReference>
<dbReference type="NCBIfam" id="TIGR03057">
    <property type="entry name" value="xxxLxxG_by_4"/>
    <property type="match status" value="4"/>
</dbReference>
<feature type="transmembrane region" description="Helical" evidence="5">
    <location>
        <begin position="520"/>
        <end position="540"/>
    </location>
</feature>
<feature type="transmembrane region" description="Helical" evidence="5">
    <location>
        <begin position="580"/>
        <end position="601"/>
    </location>
</feature>
<dbReference type="InterPro" id="IPR017500">
    <property type="entry name" value="Phage_infect_YhgE_N"/>
</dbReference>
<keyword evidence="4 5" id="KW-0472">Membrane</keyword>
<accession>A0A0F6Z6P2</accession>
<dbReference type="RefSeq" id="WP_003862157.1">
    <property type="nucleotide sequence ID" value="NZ_CP011309.1"/>
</dbReference>
<dbReference type="NCBIfam" id="TIGR03061">
    <property type="entry name" value="pip_yhgE_Nterm"/>
    <property type="match status" value="1"/>
</dbReference>
<evidence type="ECO:0000256" key="5">
    <source>
        <dbReference type="SAM" id="Phobius"/>
    </source>
</evidence>
<gene>
    <name evidence="8" type="ORF">YH66_08595</name>
</gene>
<evidence type="ECO:0000256" key="3">
    <source>
        <dbReference type="ARBA" id="ARBA00022989"/>
    </source>
</evidence>
<evidence type="ECO:0000313" key="9">
    <source>
        <dbReference type="Proteomes" id="UP000034037"/>
    </source>
</evidence>
<sequence length="619" mass="64980">MAFLHFGSELKRFGRGKLPPLGFVVVMLLPLLFGGVFVSAYYDPIGGLSKLPVAVVNQDEGELDAGAQVVENLLEQDNIKFIEVSAEEAREGINDGTYYFGIEIPKNFSDSIASVTSDSPAPATVNAVFNNSNGFIASMLGNQVVNTVVETMDTEFGVRIVDNMLVGFSTLGDGMNQAAEGATTLSDGVGSANDGAVQLADGAVTLRDGIASANEGAQSLADGASQLDTGLGSAATGSQTLADGLSSLSAGTAQLGQGATQVSDGVGQLVDQVAPLTAYVPDINSQLITLRDGAATIASELSDPSSTYRSGVDSAVSASQQLAAGLQTLKDGSSQLSIGARTLADGTSQLAAGSEQLVVGAQALRDGTVQLDEGSSELALKLTDGASQVPTFADGADTTIATPVETEQAGDTTPLFGIGLAPFFMAVGLFMGATVAWMILHPISRRALDSRMGGFRGTLASYLPATVLGLGQATIMWAVLYFLLDLNPAHPAGLWMAMVAISWVFISITHMFNNVAGPSAGRVLSIVMMSFQLVSSGGLYPPETQPAFFHWFHTYDPITYAVNLMRQMIFNETPSNDPRFMQAIWVLLFIWALMLAISTLANRTNKVLRMKDYHPELKV</sequence>
<proteinExistence type="predicted"/>
<dbReference type="GO" id="GO:0140359">
    <property type="term" value="F:ABC-type transporter activity"/>
    <property type="evidence" value="ECO:0007669"/>
    <property type="project" value="InterPro"/>
</dbReference>
<feature type="transmembrane region" description="Helical" evidence="5">
    <location>
        <begin position="415"/>
        <end position="440"/>
    </location>
</feature>
<dbReference type="AlphaFoldDB" id="A0A0F6Z6P2"/>
<organism evidence="8 9">
    <name type="scientific">[Brevibacterium] flavum</name>
    <dbReference type="NCBI Taxonomy" id="92706"/>
    <lineage>
        <taxon>Bacteria</taxon>
        <taxon>Bacillati</taxon>
        <taxon>Actinomycetota</taxon>
        <taxon>Actinomycetes</taxon>
        <taxon>Mycobacteriales</taxon>
        <taxon>Corynebacteriaceae</taxon>
        <taxon>Corynebacterium</taxon>
    </lineage>
</organism>
<dbReference type="NCBIfam" id="TIGR03062">
    <property type="entry name" value="pip_yhgE_Cterm"/>
    <property type="match status" value="1"/>
</dbReference>
<reference evidence="8 9" key="1">
    <citation type="submission" date="2015-04" db="EMBL/GenBank/DDBJ databases">
        <title>Complete Genome Sequence of Brevibacterium flavum ATCC 15168.</title>
        <authorList>
            <person name="Ahn J."/>
            <person name="Park G."/>
            <person name="Jeon W."/>
            <person name="Jang Y."/>
            <person name="Jang M."/>
            <person name="Lee H."/>
            <person name="Lee H."/>
        </authorList>
    </citation>
    <scope>NUCLEOTIDE SEQUENCE [LARGE SCALE GENOMIC DNA]</scope>
    <source>
        <strain evidence="8 9">ATCC 15168</strain>
    </source>
</reference>
<comment type="subcellular location">
    <subcellularLocation>
        <location evidence="1">Membrane</location>
        <topology evidence="1">Multi-pass membrane protein</topology>
    </subcellularLocation>
</comment>
<dbReference type="InterPro" id="IPR013525">
    <property type="entry name" value="ABC2_TM"/>
</dbReference>
<feature type="domain" description="ABC-2 type transporter transmembrane" evidence="7">
    <location>
        <begin position="24"/>
        <end position="154"/>
    </location>
</feature>
<keyword evidence="9" id="KW-1185">Reference proteome</keyword>
<feature type="domain" description="ABC-2 type transporter transmembrane" evidence="6">
    <location>
        <begin position="421"/>
        <end position="570"/>
    </location>
</feature>
<dbReference type="InterPro" id="IPR011049">
    <property type="entry name" value="Serralysin-like_metalloprot_C"/>
</dbReference>
<keyword evidence="3 5" id="KW-1133">Transmembrane helix</keyword>